<dbReference type="Proteomes" id="UP001139031">
    <property type="component" value="Unassembled WGS sequence"/>
</dbReference>
<evidence type="ECO:0000313" key="8">
    <source>
        <dbReference type="Proteomes" id="UP001139031"/>
    </source>
</evidence>
<feature type="domain" description="Prokaryotic-type class I peptide chain release factors" evidence="5">
    <location>
        <begin position="61"/>
        <end position="167"/>
    </location>
</feature>
<dbReference type="PANTHER" id="PTHR43804:SF7">
    <property type="entry name" value="LD18447P"/>
    <property type="match status" value="1"/>
</dbReference>
<dbReference type="Pfam" id="PF00472">
    <property type="entry name" value="RF-1"/>
    <property type="match status" value="1"/>
</dbReference>
<keyword evidence="2" id="KW-0488">Methylation</keyword>
<protein>
    <submittedName>
        <fullName evidence="7">PCRF domain-containing protein</fullName>
    </submittedName>
</protein>
<keyword evidence="3" id="KW-0648">Protein biosynthesis</keyword>
<feature type="region of interest" description="Disordered" evidence="4">
    <location>
        <begin position="73"/>
        <end position="107"/>
    </location>
</feature>
<evidence type="ECO:0000256" key="3">
    <source>
        <dbReference type="ARBA" id="ARBA00022917"/>
    </source>
</evidence>
<evidence type="ECO:0000256" key="2">
    <source>
        <dbReference type="ARBA" id="ARBA00022481"/>
    </source>
</evidence>
<feature type="compositionally biased region" description="Basic residues" evidence="4">
    <location>
        <begin position="80"/>
        <end position="100"/>
    </location>
</feature>
<gene>
    <name evidence="7" type="ORF">K7C98_42895</name>
</gene>
<evidence type="ECO:0000259" key="6">
    <source>
        <dbReference type="Pfam" id="PF03462"/>
    </source>
</evidence>
<dbReference type="PANTHER" id="PTHR43804">
    <property type="entry name" value="LD18447P"/>
    <property type="match status" value="1"/>
</dbReference>
<evidence type="ECO:0000313" key="7">
    <source>
        <dbReference type="EMBL" id="MBZ5716022.1"/>
    </source>
</evidence>
<organism evidence="7 8">
    <name type="scientific">Nannocystis pusilla</name>
    <dbReference type="NCBI Taxonomy" id="889268"/>
    <lineage>
        <taxon>Bacteria</taxon>
        <taxon>Pseudomonadati</taxon>
        <taxon>Myxococcota</taxon>
        <taxon>Polyangia</taxon>
        <taxon>Nannocystales</taxon>
        <taxon>Nannocystaceae</taxon>
        <taxon>Nannocystis</taxon>
    </lineage>
</organism>
<comment type="similarity">
    <text evidence="1">Belongs to the prokaryotic/mitochondrial release factor family.</text>
</comment>
<dbReference type="InterPro" id="IPR050057">
    <property type="entry name" value="Prokaryotic/Mito_RF"/>
</dbReference>
<name>A0ABS7U633_9BACT</name>
<feature type="domain" description="Peptide chain release factor" evidence="6">
    <location>
        <begin position="15"/>
        <end position="50"/>
    </location>
</feature>
<dbReference type="InterPro" id="IPR000352">
    <property type="entry name" value="Pep_chain_release_fac_I"/>
</dbReference>
<accession>A0ABS7U633</accession>
<dbReference type="Gene3D" id="3.30.70.1660">
    <property type="match status" value="1"/>
</dbReference>
<proteinExistence type="inferred from homology"/>
<keyword evidence="8" id="KW-1185">Reference proteome</keyword>
<sequence>MIDARPGFLRFTAAGAAASRWFAGEAGGHRWQRVPPTEKKGRVHSSTVTVVVLEPATATALEIRPEDLEEDFCRGSGKGGQHRNKTSTAVHLRHKPSGHHVRVDGGRSQSINRETALELLRARLAAERREAERAERCAARKAQAGSGMRGDKIRTIQVQGDTVVDHRRGTRTTYRRFARGHLEDLDPGRA</sequence>
<dbReference type="InterPro" id="IPR045853">
    <property type="entry name" value="Pep_chain_release_fac_I_sf"/>
</dbReference>
<evidence type="ECO:0000256" key="1">
    <source>
        <dbReference type="ARBA" id="ARBA00010835"/>
    </source>
</evidence>
<dbReference type="RefSeq" id="WP_224197762.1">
    <property type="nucleotide sequence ID" value="NZ_JAIRAU010000059.1"/>
</dbReference>
<comment type="caution">
    <text evidence="7">The sequence shown here is derived from an EMBL/GenBank/DDBJ whole genome shotgun (WGS) entry which is preliminary data.</text>
</comment>
<reference evidence="7" key="1">
    <citation type="submission" date="2021-08" db="EMBL/GenBank/DDBJ databases">
        <authorList>
            <person name="Stevens D.C."/>
        </authorList>
    </citation>
    <scope>NUCLEOTIDE SEQUENCE</scope>
    <source>
        <strain evidence="7">DSM 53165</strain>
    </source>
</reference>
<dbReference type="Gene3D" id="3.30.160.20">
    <property type="match status" value="1"/>
</dbReference>
<dbReference type="InterPro" id="IPR005139">
    <property type="entry name" value="PCRF"/>
</dbReference>
<evidence type="ECO:0000259" key="5">
    <source>
        <dbReference type="Pfam" id="PF00472"/>
    </source>
</evidence>
<dbReference type="EMBL" id="JAIRAU010000059">
    <property type="protein sequence ID" value="MBZ5716022.1"/>
    <property type="molecule type" value="Genomic_DNA"/>
</dbReference>
<dbReference type="SUPFAM" id="SSF75620">
    <property type="entry name" value="Release factor"/>
    <property type="match status" value="1"/>
</dbReference>
<evidence type="ECO:0000256" key="4">
    <source>
        <dbReference type="SAM" id="MobiDB-lite"/>
    </source>
</evidence>
<dbReference type="Pfam" id="PF03462">
    <property type="entry name" value="PCRF"/>
    <property type="match status" value="1"/>
</dbReference>